<evidence type="ECO:0000256" key="1">
    <source>
        <dbReference type="ARBA" id="ARBA00004429"/>
    </source>
</evidence>
<dbReference type="PANTHER" id="PTHR30505">
    <property type="entry name" value="FRUCTOSE-LIKE PERMEASE"/>
    <property type="match status" value="1"/>
</dbReference>
<keyword evidence="6 9" id="KW-0812">Transmembrane</keyword>
<dbReference type="InterPro" id="IPR050864">
    <property type="entry name" value="Bacterial_PTS_Sugar_Transport"/>
</dbReference>
<evidence type="ECO:0000256" key="2">
    <source>
        <dbReference type="ARBA" id="ARBA00022448"/>
    </source>
</evidence>
<keyword evidence="2" id="KW-0813">Transport</keyword>
<feature type="transmembrane region" description="Helical" evidence="9">
    <location>
        <begin position="67"/>
        <end position="91"/>
    </location>
</feature>
<dbReference type="PROSITE" id="PS51104">
    <property type="entry name" value="PTS_EIIC_TYPE_2"/>
    <property type="match status" value="1"/>
</dbReference>
<dbReference type="GO" id="GO:0090563">
    <property type="term" value="F:protein-phosphocysteine-sugar phosphotransferase activity"/>
    <property type="evidence" value="ECO:0007669"/>
    <property type="project" value="TreeGrafter"/>
</dbReference>
<dbReference type="PANTHER" id="PTHR30505:SF28">
    <property type="entry name" value="PTS SYSTEM 2-O-ALPHA-MANNOSYL-D-GLYCERATE-SPECIFIC EIIABC COMPONENT"/>
    <property type="match status" value="1"/>
</dbReference>
<feature type="transmembrane region" description="Helical" evidence="9">
    <location>
        <begin position="290"/>
        <end position="312"/>
    </location>
</feature>
<dbReference type="InterPro" id="IPR013014">
    <property type="entry name" value="PTS_EIIC_2"/>
</dbReference>
<feature type="transmembrane region" description="Helical" evidence="9">
    <location>
        <begin position="151"/>
        <end position="173"/>
    </location>
</feature>
<evidence type="ECO:0000256" key="7">
    <source>
        <dbReference type="ARBA" id="ARBA00022989"/>
    </source>
</evidence>
<evidence type="ECO:0000313" key="11">
    <source>
        <dbReference type="EMBL" id="GGL65867.1"/>
    </source>
</evidence>
<dbReference type="RefSeq" id="WP_188805302.1">
    <property type="nucleotide sequence ID" value="NZ_BMOK01000026.1"/>
</dbReference>
<dbReference type="AlphaFoldDB" id="A0A917S9J5"/>
<reference evidence="11" key="2">
    <citation type="submission" date="2020-09" db="EMBL/GenBank/DDBJ databases">
        <authorList>
            <person name="Sun Q."/>
            <person name="Ohkuma M."/>
        </authorList>
    </citation>
    <scope>NUCLEOTIDE SEQUENCE</scope>
    <source>
        <strain evidence="11">JCM 15325</strain>
    </source>
</reference>
<organism evidence="11 12">
    <name type="scientific">Sporolactobacillus putidus</name>
    <dbReference type="NCBI Taxonomy" id="492735"/>
    <lineage>
        <taxon>Bacteria</taxon>
        <taxon>Bacillati</taxon>
        <taxon>Bacillota</taxon>
        <taxon>Bacilli</taxon>
        <taxon>Bacillales</taxon>
        <taxon>Sporolactobacillaceae</taxon>
        <taxon>Sporolactobacillus</taxon>
    </lineage>
</organism>
<gene>
    <name evidence="11" type="ORF">GCM10007968_32340</name>
</gene>
<evidence type="ECO:0000259" key="10">
    <source>
        <dbReference type="PROSITE" id="PS51104"/>
    </source>
</evidence>
<evidence type="ECO:0000256" key="3">
    <source>
        <dbReference type="ARBA" id="ARBA00022475"/>
    </source>
</evidence>
<feature type="transmembrane region" description="Helical" evidence="9">
    <location>
        <begin position="332"/>
        <end position="353"/>
    </location>
</feature>
<accession>A0A917S9J5</accession>
<keyword evidence="7 9" id="KW-1133">Transmembrane helix</keyword>
<evidence type="ECO:0000256" key="6">
    <source>
        <dbReference type="ARBA" id="ARBA00022692"/>
    </source>
</evidence>
<evidence type="ECO:0000256" key="9">
    <source>
        <dbReference type="SAM" id="Phobius"/>
    </source>
</evidence>
<keyword evidence="12" id="KW-1185">Reference proteome</keyword>
<comment type="subcellular location">
    <subcellularLocation>
        <location evidence="1">Cell inner membrane</location>
        <topology evidence="1">Multi-pass membrane protein</topology>
    </subcellularLocation>
</comment>
<reference evidence="11" key="1">
    <citation type="journal article" date="2014" name="Int. J. Syst. Evol. Microbiol.">
        <title>Complete genome sequence of Corynebacterium casei LMG S-19264T (=DSM 44701T), isolated from a smear-ripened cheese.</title>
        <authorList>
            <consortium name="US DOE Joint Genome Institute (JGI-PGF)"/>
            <person name="Walter F."/>
            <person name="Albersmeier A."/>
            <person name="Kalinowski J."/>
            <person name="Ruckert C."/>
        </authorList>
    </citation>
    <scope>NUCLEOTIDE SEQUENCE</scope>
    <source>
        <strain evidence="11">JCM 15325</strain>
    </source>
</reference>
<feature type="transmembrane region" description="Helical" evidence="9">
    <location>
        <begin position="179"/>
        <end position="207"/>
    </location>
</feature>
<keyword evidence="8 9" id="KW-0472">Membrane</keyword>
<dbReference type="Proteomes" id="UP000654670">
    <property type="component" value="Unassembled WGS sequence"/>
</dbReference>
<feature type="transmembrane region" description="Helical" evidence="9">
    <location>
        <begin position="33"/>
        <end position="55"/>
    </location>
</feature>
<proteinExistence type="predicted"/>
<dbReference type="GO" id="GO:0009401">
    <property type="term" value="P:phosphoenolpyruvate-dependent sugar phosphotransferase system"/>
    <property type="evidence" value="ECO:0007669"/>
    <property type="project" value="UniProtKB-KW"/>
</dbReference>
<protein>
    <recommendedName>
        <fullName evidence="10">PTS EIIC type-2 domain-containing protein</fullName>
    </recommendedName>
</protein>
<dbReference type="NCBIfam" id="TIGR01427">
    <property type="entry name" value="PTS_IIC_fructo"/>
    <property type="match status" value="1"/>
</dbReference>
<feature type="domain" description="PTS EIIC type-2" evidence="10">
    <location>
        <begin position="22"/>
        <end position="362"/>
    </location>
</feature>
<keyword evidence="5" id="KW-0598">Phosphotransferase system</keyword>
<dbReference type="GO" id="GO:0005886">
    <property type="term" value="C:plasma membrane"/>
    <property type="evidence" value="ECO:0007669"/>
    <property type="project" value="UniProtKB-SubCell"/>
</dbReference>
<comment type="caution">
    <text evidence="11">The sequence shown here is derived from an EMBL/GenBank/DDBJ whole genome shotgun (WGS) entry which is preliminary data.</text>
</comment>
<evidence type="ECO:0000313" key="12">
    <source>
        <dbReference type="Proteomes" id="UP000654670"/>
    </source>
</evidence>
<name>A0A917S9J5_9BACL</name>
<keyword evidence="4" id="KW-0762">Sugar transport</keyword>
<evidence type="ECO:0000256" key="5">
    <source>
        <dbReference type="ARBA" id="ARBA00022683"/>
    </source>
</evidence>
<sequence length="409" mass="42688">MSKQNTGEKVGRRPGGAIGHELYESLMTGIRHMIPFVVGGGILMAVSFMFGINAAKPGDPSYNQVAALLYSIGHGNGFALMVPILAGFIAYGVSGNLALAPGMIGGLIATSTGSGFFGGIIAGYAAGYLICLMNRIFSWFPKSLVNLRNVLIYPVLSVLATGTIMYEVVAFPMKAFNDWVVSVLSSFSGTSLGILGLILGAMMAVDLGGPINKAAYTFGLAMISSGNFYPMAAIMAGGMVPPIGIGLATVLFKKKFDAFDRDQGKTYFVLGASFITESAMPVAAKDALRIIPSGIAGSAVAGALTMMFHIALPAPHGGIFVLPIVQGGLIQQGLFVLAILIGVVTTALLIGVLKKDIMPEQKLESGGSEQWGLPAARGMLQAEQLQEHIYPEDPVVPDFKHSAAGSHAR</sequence>
<feature type="transmembrane region" description="Helical" evidence="9">
    <location>
        <begin position="103"/>
        <end position="130"/>
    </location>
</feature>
<dbReference type="GO" id="GO:0005351">
    <property type="term" value="F:carbohydrate:proton symporter activity"/>
    <property type="evidence" value="ECO:0007669"/>
    <property type="project" value="InterPro"/>
</dbReference>
<dbReference type="InterPro" id="IPR006327">
    <property type="entry name" value="PTS_IIC_fruc"/>
</dbReference>
<feature type="transmembrane region" description="Helical" evidence="9">
    <location>
        <begin position="228"/>
        <end position="252"/>
    </location>
</feature>
<dbReference type="GO" id="GO:0008982">
    <property type="term" value="F:protein-N(PI)-phosphohistidine-sugar phosphotransferase activity"/>
    <property type="evidence" value="ECO:0007669"/>
    <property type="project" value="InterPro"/>
</dbReference>
<evidence type="ECO:0000256" key="4">
    <source>
        <dbReference type="ARBA" id="ARBA00022597"/>
    </source>
</evidence>
<dbReference type="EMBL" id="BMOK01000026">
    <property type="protein sequence ID" value="GGL65867.1"/>
    <property type="molecule type" value="Genomic_DNA"/>
</dbReference>
<keyword evidence="3" id="KW-1003">Cell membrane</keyword>
<evidence type="ECO:0000256" key="8">
    <source>
        <dbReference type="ARBA" id="ARBA00023136"/>
    </source>
</evidence>